<dbReference type="KEGG" id="sinu:IMZ28_06175"/>
<keyword evidence="3" id="KW-0145">Chemotaxis</keyword>
<dbReference type="Gene3D" id="1.10.287.130">
    <property type="match status" value="1"/>
</dbReference>
<dbReference type="InterPro" id="IPR000780">
    <property type="entry name" value="CheR_MeTrfase"/>
</dbReference>
<evidence type="ECO:0000313" key="10">
    <source>
        <dbReference type="EMBL" id="QOR61052.1"/>
    </source>
</evidence>
<dbReference type="InterPro" id="IPR035965">
    <property type="entry name" value="PAS-like_dom_sf"/>
</dbReference>
<feature type="domain" description="Histidine kinase" evidence="5">
    <location>
        <begin position="1230"/>
        <end position="1445"/>
    </location>
</feature>
<name>A0A7M1S1U9_9BACT</name>
<dbReference type="Pfam" id="PF24820">
    <property type="entry name" value="Diguanyl_cycl_sensor"/>
    <property type="match status" value="1"/>
</dbReference>
<dbReference type="GO" id="GO:0008757">
    <property type="term" value="F:S-adenosylmethionine-dependent methyltransferase activity"/>
    <property type="evidence" value="ECO:0007669"/>
    <property type="project" value="InterPro"/>
</dbReference>
<evidence type="ECO:0000256" key="3">
    <source>
        <dbReference type="PROSITE-ProRule" id="PRU00050"/>
    </source>
</evidence>
<dbReference type="InterPro" id="IPR013655">
    <property type="entry name" value="PAS_fold_3"/>
</dbReference>
<dbReference type="InterPro" id="IPR036890">
    <property type="entry name" value="HATPase_C_sf"/>
</dbReference>
<comment type="catalytic activity">
    <reaction evidence="1">
        <text>ATP + protein L-histidine = ADP + protein N-phospho-L-histidine.</text>
        <dbReference type="EC" id="2.7.13.3"/>
    </reaction>
</comment>
<proteinExistence type="predicted"/>
<dbReference type="InterPro" id="IPR035909">
    <property type="entry name" value="CheB_C"/>
</dbReference>
<feature type="domain" description="CheR-type methyltransferase" evidence="9">
    <location>
        <begin position="202"/>
        <end position="461"/>
    </location>
</feature>
<dbReference type="InterPro" id="IPR022642">
    <property type="entry name" value="CheR_C"/>
</dbReference>
<dbReference type="RefSeq" id="WP_197547724.1">
    <property type="nucleotide sequence ID" value="NZ_CP063164.1"/>
</dbReference>
<dbReference type="Gene3D" id="3.40.50.180">
    <property type="entry name" value="Methylesterase CheB, C-terminal domain"/>
    <property type="match status" value="1"/>
</dbReference>
<sequence length="1448" mass="166472">MQGTIYIGIGASAGGLHALEQLVGKLPTDMGYVYIIAQHLDASKKSSLAEILARFTDIPVFQATKECKFAANHIYIIPPEYNLEYKNHHLYLENISKTPGTSTPSIDTMFESLARYKKDHCIGIILTGTGDDGTVGVQKIKEHGGVTIAQSPQEAYYKSMPQSAIDSEQIDHVLDIEQIAEFLDSFVLNRQCNQNSIRINALRSIRKILQEKKNLDIDKYKNDTIMRRINKRMLLVNAKTPEEYLEYINMYPEEVTLLYQDILIGVTAFFRDKESFDALENELFSYLKEKPENYELRIWSIACSSGEEAYSLGILISKISKRLKRNFNVRIFATDIDDEALEIARKALYPKNALKNINKDLLDEYFVETHDGYKVVQFIREQIVFTHHNLLSDPPFINQDIISCRNLLIYILPETQQELFTLFHYSLKEHGVLFLGSSESTLLSIKYFLVVDAERKIYKKEKLKNPPKIPSHYFSKHLEQNDKVKPLQVNKTQTLSIEEQISKKIFDFFAPECILVDKDYSIVYKKGELPFVHLSDGFVTLNILENLDEALRYDVTLLLSRAFDSNRTERTKFIEVTLNSSDNIFVRVIAHPFDDTSDNSLLLLYFQTLSAAELEFNSDKTILSDESLMIHSLTTQLKEVKKENYLLLDKEKINKENMQLLYEELQSSNEELQSSNEELETSNEELQSSNEELQASIVNIKKLKQQLSLILNSTLDGMMGLDLDGNHTFVNDVAVKMLGFSQDELIGRNGHKLWHHTRADGSHFPFEECLLHHALKNGKSVRIQDLFWKKDGTSIEVEVAQNPIVENGRVTGAVLSFHDITEQNSVKRIADREHQLSDIFMKTLGTIVMTLDLDGNITMINEQGAKLLGVKHDLIIGKNWFDNFIPENIKDEIKNVFHKIVNRKVAPVSHYKNIIIDNFNNEHLISWTNSLIKDIDGNITGVVASGIDISNEEVLSKKLFEQENLYRLTFEEANIGIAHVSLEGMWIDTNEYLSNLLGYTKEEFQKLNIADVTYKDDINNEKKMLRLLLNGELNSYHTEKRYVHKNGSIVWVNVGVVLLKDDLGKPLYILKVIRDISEIKLLMYQIELERSELKDIIEFTPIPIMLYDEDCKIIMVNKVLSETIGYDKEEILDINFLIKHLYAPQDKKKAKAFFEKPFKSRQIEKMEHTIVTRFGEKRVGILNSVMLNKRNEKNKKVVLTAIVDITELQHKEELMIAQSRQAAMGDMLAMIAHQWRQPLSVISMTANNMHAQLELDGEVKPEDIEEYIKTLDKQTSYLSQTIDDFRNFFKPDKTKEKISFDAIFNQILTLMQKSLQNNNITLQLPHNREIEIFIYPNQLIQVLINIINNAKDAIKEHNPEHGVITVNLNEKKNKIILEICDNGGGIDPSVKDKLGQPYVSTKSQNGTGLGLYMSSIIVSKYLEGKLYWNSDEENTCFYIELPKIKENR</sequence>
<feature type="domain" description="CheB-type methylesterase" evidence="8">
    <location>
        <begin position="1"/>
        <end position="187"/>
    </location>
</feature>
<evidence type="ECO:0000313" key="11">
    <source>
        <dbReference type="Proteomes" id="UP000595074"/>
    </source>
</evidence>
<dbReference type="CDD" id="cd00130">
    <property type="entry name" value="PAS"/>
    <property type="match status" value="4"/>
</dbReference>
<dbReference type="PANTHER" id="PTHR24422">
    <property type="entry name" value="CHEMOTAXIS PROTEIN METHYLTRANSFERASE"/>
    <property type="match status" value="1"/>
</dbReference>
<dbReference type="InterPro" id="IPR003661">
    <property type="entry name" value="HisK_dim/P_dom"/>
</dbReference>
<keyword evidence="3" id="KW-0378">Hydrolase</keyword>
<feature type="domain" description="PAS" evidence="6">
    <location>
        <begin position="1089"/>
        <end position="1161"/>
    </location>
</feature>
<dbReference type="CDD" id="cd00082">
    <property type="entry name" value="HisKA"/>
    <property type="match status" value="1"/>
</dbReference>
<dbReference type="SUPFAM" id="SSF47384">
    <property type="entry name" value="Homodimeric domain of signal transducing histidine kinase"/>
    <property type="match status" value="1"/>
</dbReference>
<dbReference type="SUPFAM" id="SSF55874">
    <property type="entry name" value="ATPase domain of HSP90 chaperone/DNA topoisomerase II/histidine kinase"/>
    <property type="match status" value="1"/>
</dbReference>
<dbReference type="EMBL" id="CP063164">
    <property type="protein sequence ID" value="QOR61052.1"/>
    <property type="molecule type" value="Genomic_DNA"/>
</dbReference>
<dbReference type="PROSITE" id="PS50113">
    <property type="entry name" value="PAC"/>
    <property type="match status" value="1"/>
</dbReference>
<feature type="domain" description="PAS" evidence="6">
    <location>
        <begin position="832"/>
        <end position="904"/>
    </location>
</feature>
<dbReference type="Pfam" id="PF02518">
    <property type="entry name" value="HATPase_c"/>
    <property type="match status" value="1"/>
</dbReference>
<dbReference type="SMART" id="SM00086">
    <property type="entry name" value="PAC"/>
    <property type="match status" value="3"/>
</dbReference>
<organism evidence="10 11">
    <name type="scientific">Sulfurovum indicum</name>
    <dbReference type="NCBI Taxonomy" id="2779528"/>
    <lineage>
        <taxon>Bacteria</taxon>
        <taxon>Pseudomonadati</taxon>
        <taxon>Campylobacterota</taxon>
        <taxon>Epsilonproteobacteria</taxon>
        <taxon>Campylobacterales</taxon>
        <taxon>Sulfurovaceae</taxon>
        <taxon>Sulfurovum</taxon>
    </lineage>
</organism>
<dbReference type="Pfam" id="PF00989">
    <property type="entry name" value="PAS"/>
    <property type="match status" value="1"/>
</dbReference>
<feature type="domain" description="PAC" evidence="7">
    <location>
        <begin position="1036"/>
        <end position="1088"/>
    </location>
</feature>
<dbReference type="Pfam" id="PF00512">
    <property type="entry name" value="HisKA"/>
    <property type="match status" value="1"/>
</dbReference>
<dbReference type="SUPFAM" id="SSF53335">
    <property type="entry name" value="S-adenosyl-L-methionine-dependent methyltransferases"/>
    <property type="match status" value="1"/>
</dbReference>
<dbReference type="SMART" id="SM00388">
    <property type="entry name" value="HisKA"/>
    <property type="match status" value="1"/>
</dbReference>
<dbReference type="GO" id="GO:0000155">
    <property type="term" value="F:phosphorelay sensor kinase activity"/>
    <property type="evidence" value="ECO:0007669"/>
    <property type="project" value="InterPro"/>
</dbReference>
<dbReference type="GO" id="GO:0006355">
    <property type="term" value="P:regulation of DNA-templated transcription"/>
    <property type="evidence" value="ECO:0007669"/>
    <property type="project" value="InterPro"/>
</dbReference>
<dbReference type="Pfam" id="PF13426">
    <property type="entry name" value="PAS_9"/>
    <property type="match status" value="1"/>
</dbReference>
<protein>
    <recommendedName>
        <fullName evidence="2">histidine kinase</fullName>
        <ecNumber evidence="2">2.7.13.3</ecNumber>
    </recommendedName>
</protein>
<gene>
    <name evidence="10" type="ORF">IMZ28_06175</name>
</gene>
<dbReference type="Pfam" id="PF03705">
    <property type="entry name" value="CheR_N"/>
    <property type="match status" value="1"/>
</dbReference>
<dbReference type="Proteomes" id="UP000595074">
    <property type="component" value="Chromosome"/>
</dbReference>
<dbReference type="GO" id="GO:0000156">
    <property type="term" value="F:phosphorelay response regulator activity"/>
    <property type="evidence" value="ECO:0007669"/>
    <property type="project" value="InterPro"/>
</dbReference>
<dbReference type="GO" id="GO:0006935">
    <property type="term" value="P:chemotaxis"/>
    <property type="evidence" value="ECO:0007669"/>
    <property type="project" value="UniProtKB-UniRule"/>
</dbReference>
<dbReference type="Gene3D" id="3.30.450.20">
    <property type="entry name" value="PAS domain"/>
    <property type="match status" value="4"/>
</dbReference>
<dbReference type="InterPro" id="IPR001610">
    <property type="entry name" value="PAC"/>
</dbReference>
<evidence type="ECO:0000259" key="5">
    <source>
        <dbReference type="PROSITE" id="PS50109"/>
    </source>
</evidence>
<dbReference type="SUPFAM" id="SSF52738">
    <property type="entry name" value="Methylesterase CheB, C-terminal domain"/>
    <property type="match status" value="1"/>
</dbReference>
<dbReference type="CDD" id="cd16434">
    <property type="entry name" value="CheB-CheR_fusion"/>
    <property type="match status" value="1"/>
</dbReference>
<feature type="region of interest" description="Disordered" evidence="4">
    <location>
        <begin position="671"/>
        <end position="690"/>
    </location>
</feature>
<dbReference type="SUPFAM" id="SSF47757">
    <property type="entry name" value="Chemotaxis receptor methyltransferase CheR, N-terminal domain"/>
    <property type="match status" value="1"/>
</dbReference>
<evidence type="ECO:0000259" key="8">
    <source>
        <dbReference type="PROSITE" id="PS50122"/>
    </source>
</evidence>
<feature type="active site" evidence="3">
    <location>
        <position position="39"/>
    </location>
</feature>
<dbReference type="InterPro" id="IPR059127">
    <property type="entry name" value="Diguanyl_cycl_sensor_dom"/>
</dbReference>
<dbReference type="InterPro" id="IPR000014">
    <property type="entry name" value="PAS"/>
</dbReference>
<reference evidence="10 11" key="1">
    <citation type="submission" date="2020-10" db="EMBL/GenBank/DDBJ databases">
        <title>The genome of sulfurovum sp.</title>
        <authorList>
            <person name="Xie S."/>
            <person name="Shao Z."/>
            <person name="Jiang L."/>
        </authorList>
    </citation>
    <scope>NUCLEOTIDE SEQUENCE [LARGE SCALE GENOMIC DNA]</scope>
    <source>
        <strain evidence="10 11">ST-419</strain>
    </source>
</reference>
<evidence type="ECO:0000256" key="2">
    <source>
        <dbReference type="ARBA" id="ARBA00012438"/>
    </source>
</evidence>
<dbReference type="InterPro" id="IPR036097">
    <property type="entry name" value="HisK_dim/P_sf"/>
</dbReference>
<feature type="domain" description="PAS" evidence="6">
    <location>
        <begin position="703"/>
        <end position="778"/>
    </location>
</feature>
<dbReference type="Pfam" id="PF01739">
    <property type="entry name" value="CheR"/>
    <property type="match status" value="1"/>
</dbReference>
<evidence type="ECO:0000259" key="6">
    <source>
        <dbReference type="PROSITE" id="PS50112"/>
    </source>
</evidence>
<evidence type="ECO:0000256" key="1">
    <source>
        <dbReference type="ARBA" id="ARBA00000085"/>
    </source>
</evidence>
<dbReference type="InterPro" id="IPR050903">
    <property type="entry name" value="Bact_Chemotaxis_MeTrfase"/>
</dbReference>
<dbReference type="PROSITE" id="PS50112">
    <property type="entry name" value="PAS"/>
    <property type="match status" value="4"/>
</dbReference>
<dbReference type="InterPro" id="IPR000700">
    <property type="entry name" value="PAS-assoc_C"/>
</dbReference>
<dbReference type="PROSITE" id="PS50109">
    <property type="entry name" value="HIS_KIN"/>
    <property type="match status" value="1"/>
</dbReference>
<dbReference type="Gene3D" id="3.40.50.150">
    <property type="entry name" value="Vaccinia Virus protein VP39"/>
    <property type="match status" value="1"/>
</dbReference>
<dbReference type="InterPro" id="IPR029063">
    <property type="entry name" value="SAM-dependent_MTases_sf"/>
</dbReference>
<dbReference type="PROSITE" id="PS50123">
    <property type="entry name" value="CHER"/>
    <property type="match status" value="1"/>
</dbReference>
<evidence type="ECO:0000259" key="7">
    <source>
        <dbReference type="PROSITE" id="PS50113"/>
    </source>
</evidence>
<feature type="domain" description="PAS" evidence="6">
    <location>
        <begin position="962"/>
        <end position="1032"/>
    </location>
</feature>
<dbReference type="GO" id="GO:0008984">
    <property type="term" value="F:protein-glutamate methylesterase activity"/>
    <property type="evidence" value="ECO:0007669"/>
    <property type="project" value="InterPro"/>
</dbReference>
<dbReference type="InterPro" id="IPR022641">
    <property type="entry name" value="CheR_N"/>
</dbReference>
<evidence type="ECO:0000259" key="9">
    <source>
        <dbReference type="PROSITE" id="PS50123"/>
    </source>
</evidence>
<dbReference type="PROSITE" id="PS50122">
    <property type="entry name" value="CHEB"/>
    <property type="match status" value="1"/>
</dbReference>
<dbReference type="EC" id="2.7.13.3" evidence="2"/>
<dbReference type="Pfam" id="PF08447">
    <property type="entry name" value="PAS_3"/>
    <property type="match status" value="1"/>
</dbReference>
<dbReference type="PRINTS" id="PR00996">
    <property type="entry name" value="CHERMTFRASE"/>
</dbReference>
<keyword evidence="11" id="KW-1185">Reference proteome</keyword>
<dbReference type="SMART" id="SM00138">
    <property type="entry name" value="MeTrc"/>
    <property type="match status" value="1"/>
</dbReference>
<dbReference type="SUPFAM" id="SSF55785">
    <property type="entry name" value="PYP-like sensor domain (PAS domain)"/>
    <property type="match status" value="4"/>
</dbReference>
<dbReference type="GO" id="GO:0005737">
    <property type="term" value="C:cytoplasm"/>
    <property type="evidence" value="ECO:0007669"/>
    <property type="project" value="InterPro"/>
</dbReference>
<feature type="active site" evidence="3">
    <location>
        <position position="12"/>
    </location>
</feature>
<dbReference type="SMART" id="SM00091">
    <property type="entry name" value="PAS"/>
    <property type="match status" value="4"/>
</dbReference>
<dbReference type="InterPro" id="IPR005467">
    <property type="entry name" value="His_kinase_dom"/>
</dbReference>
<dbReference type="PANTHER" id="PTHR24422:SF10">
    <property type="entry name" value="CHEMOTAXIS PROTEIN METHYLTRANSFERASE 2"/>
    <property type="match status" value="1"/>
</dbReference>
<dbReference type="InterPro" id="IPR013767">
    <property type="entry name" value="PAS_fold"/>
</dbReference>
<dbReference type="InterPro" id="IPR000673">
    <property type="entry name" value="Sig_transdc_resp-reg_Me-estase"/>
</dbReference>
<feature type="active site" evidence="3">
    <location>
        <position position="132"/>
    </location>
</feature>
<dbReference type="InterPro" id="IPR003594">
    <property type="entry name" value="HATPase_dom"/>
</dbReference>
<evidence type="ECO:0000256" key="4">
    <source>
        <dbReference type="SAM" id="MobiDB-lite"/>
    </source>
</evidence>
<accession>A0A7M1S1U9</accession>
<dbReference type="Gene3D" id="3.30.565.10">
    <property type="entry name" value="Histidine kinase-like ATPase, C-terminal domain"/>
    <property type="match status" value="1"/>
</dbReference>
<dbReference type="SMART" id="SM00387">
    <property type="entry name" value="HATPase_c"/>
    <property type="match status" value="1"/>
</dbReference>
<dbReference type="NCBIfam" id="TIGR00229">
    <property type="entry name" value="sensory_box"/>
    <property type="match status" value="4"/>
</dbReference>
<dbReference type="Pfam" id="PF01339">
    <property type="entry name" value="CheB_methylest"/>
    <property type="match status" value="1"/>
</dbReference>